<dbReference type="Pfam" id="PF24278">
    <property type="entry name" value="HVO_0513_N"/>
    <property type="match status" value="1"/>
</dbReference>
<dbReference type="EMBL" id="FNBK01000011">
    <property type="protein sequence ID" value="SDF91654.1"/>
    <property type="molecule type" value="Genomic_DNA"/>
</dbReference>
<dbReference type="OrthoDB" id="27447at2157"/>
<protein>
    <submittedName>
        <fullName evidence="5">Predicted DNA binding protein, contains HTH domain</fullName>
    </submittedName>
</protein>
<evidence type="ECO:0000256" key="1">
    <source>
        <dbReference type="ARBA" id="ARBA00023015"/>
    </source>
</evidence>
<dbReference type="STRING" id="660518.SAMN05216218_11192"/>
<evidence type="ECO:0000259" key="3">
    <source>
        <dbReference type="Pfam" id="PF04967"/>
    </source>
</evidence>
<name>A0A1G7PZH1_9EURY</name>
<dbReference type="Proteomes" id="UP000199076">
    <property type="component" value="Unassembled WGS sequence"/>
</dbReference>
<evidence type="ECO:0000313" key="6">
    <source>
        <dbReference type="Proteomes" id="UP000199076"/>
    </source>
</evidence>
<gene>
    <name evidence="5" type="ORF">SAMN05216218_11192</name>
</gene>
<evidence type="ECO:0000259" key="4">
    <source>
        <dbReference type="Pfam" id="PF24278"/>
    </source>
</evidence>
<accession>A0A1G7PZH1</accession>
<proteinExistence type="predicted"/>
<keyword evidence="6" id="KW-1185">Reference proteome</keyword>
<sequence length="230" mass="25390">MRFASYVITPNRGYFDPGEEVFRDHGVILRTIEDISILTDGSFVALYEVSADEADIHESMSQAGEKVIGYDTAGGEGTRRLQVHYYPSDAIRSLFDIHRSHATHLEYPLEFVRTDTSSLRISLLGPESELQDQITATREAIDVTIEQVSSYEPAASREFGTLTERQREVLRTAVEKGYYDVPRKVTYEDIAAGLDCSAGAVGQHLRRIESELLTGVVPETGVGADADGAN</sequence>
<keyword evidence="1" id="KW-0805">Transcription regulation</keyword>
<dbReference type="PANTHER" id="PTHR34236:SF1">
    <property type="entry name" value="DIMETHYL SULFOXIDE REDUCTASE TRANSCRIPTIONAL ACTIVATOR"/>
    <property type="match status" value="1"/>
</dbReference>
<dbReference type="InterPro" id="IPR056493">
    <property type="entry name" value="HVO_0513_N"/>
</dbReference>
<organism evidence="5 6">
    <name type="scientific">Halorientalis regularis</name>
    <dbReference type="NCBI Taxonomy" id="660518"/>
    <lineage>
        <taxon>Archaea</taxon>
        <taxon>Methanobacteriati</taxon>
        <taxon>Methanobacteriota</taxon>
        <taxon>Stenosarchaea group</taxon>
        <taxon>Halobacteria</taxon>
        <taxon>Halobacteriales</taxon>
        <taxon>Haloarculaceae</taxon>
        <taxon>Halorientalis</taxon>
    </lineage>
</organism>
<dbReference type="PANTHER" id="PTHR34236">
    <property type="entry name" value="DIMETHYL SULFOXIDE REDUCTASE TRANSCRIPTIONAL ACTIVATOR"/>
    <property type="match status" value="1"/>
</dbReference>
<dbReference type="RefSeq" id="WP_092693654.1">
    <property type="nucleotide sequence ID" value="NZ_FNBK01000011.1"/>
</dbReference>
<dbReference type="SUPFAM" id="SSF88659">
    <property type="entry name" value="Sigma3 and sigma4 domains of RNA polymerase sigma factors"/>
    <property type="match status" value="1"/>
</dbReference>
<evidence type="ECO:0000313" key="5">
    <source>
        <dbReference type="EMBL" id="SDF91654.1"/>
    </source>
</evidence>
<dbReference type="InterPro" id="IPR007050">
    <property type="entry name" value="HTH_bacterioopsin"/>
</dbReference>
<reference evidence="6" key="1">
    <citation type="submission" date="2016-10" db="EMBL/GenBank/DDBJ databases">
        <authorList>
            <person name="Varghese N."/>
            <person name="Submissions S."/>
        </authorList>
    </citation>
    <scope>NUCLEOTIDE SEQUENCE [LARGE SCALE GENOMIC DNA]</scope>
    <source>
        <strain evidence="6">IBRC-M 10760</strain>
    </source>
</reference>
<dbReference type="InterPro" id="IPR036388">
    <property type="entry name" value="WH-like_DNA-bd_sf"/>
</dbReference>
<dbReference type="Gene3D" id="1.10.10.10">
    <property type="entry name" value="Winged helix-like DNA-binding domain superfamily/Winged helix DNA-binding domain"/>
    <property type="match status" value="1"/>
</dbReference>
<feature type="domain" description="HTH bat-type" evidence="3">
    <location>
        <begin position="162"/>
        <end position="213"/>
    </location>
</feature>
<feature type="domain" description="HVO-0513-like N-terminal" evidence="4">
    <location>
        <begin position="17"/>
        <end position="151"/>
    </location>
</feature>
<dbReference type="InterPro" id="IPR013324">
    <property type="entry name" value="RNA_pol_sigma_r3/r4-like"/>
</dbReference>
<evidence type="ECO:0000256" key="2">
    <source>
        <dbReference type="ARBA" id="ARBA00023163"/>
    </source>
</evidence>
<dbReference type="Pfam" id="PF04967">
    <property type="entry name" value="HTH_10"/>
    <property type="match status" value="1"/>
</dbReference>
<keyword evidence="2" id="KW-0804">Transcription</keyword>
<dbReference type="AlphaFoldDB" id="A0A1G7PZH1"/>